<sequence length="161" mass="15939">MFLHRTLPLSALAVGLVLALGACGSADDPAEPGAADSSPPDASGGTPQSPTLSDAPTVSPSDGPSEGEGPDGGADEVLAGAIADLAERESVPTGEVVVVSDAAVQWRSGALGCPEPGMNYTQAITPGRQILLEVAGETFAYHAATTGPAAYCVNPEEPASE</sequence>
<feature type="signal peptide" evidence="2">
    <location>
        <begin position="1"/>
        <end position="26"/>
    </location>
</feature>
<evidence type="ECO:0000256" key="1">
    <source>
        <dbReference type="SAM" id="MobiDB-lite"/>
    </source>
</evidence>
<evidence type="ECO:0000313" key="4">
    <source>
        <dbReference type="Proteomes" id="UP001239215"/>
    </source>
</evidence>
<reference evidence="3" key="1">
    <citation type="submission" date="2023-07" db="EMBL/GenBank/DDBJ databases">
        <title>Functional and genomic diversity of the sorghum phyllosphere microbiome.</title>
        <authorList>
            <person name="Shade A."/>
        </authorList>
    </citation>
    <scope>NUCLEOTIDE SEQUENCE</scope>
    <source>
        <strain evidence="3">SORGH_AS_1067</strain>
    </source>
</reference>
<evidence type="ECO:0000313" key="3">
    <source>
        <dbReference type="EMBL" id="MDQ1102908.1"/>
    </source>
</evidence>
<feature type="region of interest" description="Disordered" evidence="1">
    <location>
        <begin position="25"/>
        <end position="78"/>
    </location>
</feature>
<gene>
    <name evidence="3" type="ORF">QE405_000192</name>
</gene>
<evidence type="ECO:0000256" key="2">
    <source>
        <dbReference type="SAM" id="SignalP"/>
    </source>
</evidence>
<organism evidence="3 4">
    <name type="scientific">Nocardioides zeae</name>
    <dbReference type="NCBI Taxonomy" id="1457234"/>
    <lineage>
        <taxon>Bacteria</taxon>
        <taxon>Bacillati</taxon>
        <taxon>Actinomycetota</taxon>
        <taxon>Actinomycetes</taxon>
        <taxon>Propionibacteriales</taxon>
        <taxon>Nocardioidaceae</taxon>
        <taxon>Nocardioides</taxon>
    </lineage>
</organism>
<dbReference type="PROSITE" id="PS51257">
    <property type="entry name" value="PROKAR_LIPOPROTEIN"/>
    <property type="match status" value="1"/>
</dbReference>
<protein>
    <recommendedName>
        <fullName evidence="5">Lipoprotein</fullName>
    </recommendedName>
</protein>
<dbReference type="EMBL" id="JAUTAN010000001">
    <property type="protein sequence ID" value="MDQ1102908.1"/>
    <property type="molecule type" value="Genomic_DNA"/>
</dbReference>
<name>A0AAJ1WYR2_9ACTN</name>
<proteinExistence type="predicted"/>
<dbReference type="AlphaFoldDB" id="A0AAJ1WYR2"/>
<keyword evidence="2" id="KW-0732">Signal</keyword>
<feature type="chain" id="PRO_5042469046" description="Lipoprotein" evidence="2">
    <location>
        <begin position="27"/>
        <end position="161"/>
    </location>
</feature>
<accession>A0AAJ1WYR2</accession>
<feature type="compositionally biased region" description="Polar residues" evidence="1">
    <location>
        <begin position="45"/>
        <end position="58"/>
    </location>
</feature>
<evidence type="ECO:0008006" key="5">
    <source>
        <dbReference type="Google" id="ProtNLM"/>
    </source>
</evidence>
<dbReference type="RefSeq" id="WP_307198358.1">
    <property type="nucleotide sequence ID" value="NZ_JAUTAN010000001.1"/>
</dbReference>
<comment type="caution">
    <text evidence="3">The sequence shown here is derived from an EMBL/GenBank/DDBJ whole genome shotgun (WGS) entry which is preliminary data.</text>
</comment>
<dbReference type="Proteomes" id="UP001239215">
    <property type="component" value="Unassembled WGS sequence"/>
</dbReference>